<feature type="binding site" evidence="9 10">
    <location>
        <position position="194"/>
    </location>
    <ligand>
        <name>Mg(2+)</name>
        <dbReference type="ChEBI" id="CHEBI:18420"/>
        <label>1</label>
    </ligand>
</feature>
<dbReference type="Gene3D" id="3.40.50.720">
    <property type="entry name" value="NAD(P)-binding Rossmann-like Domain"/>
    <property type="match status" value="1"/>
</dbReference>
<dbReference type="GO" id="GO:0009097">
    <property type="term" value="P:isoleucine biosynthetic process"/>
    <property type="evidence" value="ECO:0007669"/>
    <property type="project" value="UniProtKB-UniRule"/>
</dbReference>
<comment type="similarity">
    <text evidence="3 9 10">Belongs to the ketol-acid reductoisomerase family.</text>
</comment>
<comment type="catalytic activity">
    <reaction evidence="9">
        <text>(2R,3R)-2,3-dihydroxy-3-methylpentanoate + NADP(+) = (S)-2-ethyl-2-hydroxy-3-oxobutanoate + NADPH + H(+)</text>
        <dbReference type="Rhea" id="RHEA:13493"/>
        <dbReference type="ChEBI" id="CHEBI:15378"/>
        <dbReference type="ChEBI" id="CHEBI:49256"/>
        <dbReference type="ChEBI" id="CHEBI:49258"/>
        <dbReference type="ChEBI" id="CHEBI:57783"/>
        <dbReference type="ChEBI" id="CHEBI:58349"/>
        <dbReference type="EC" id="1.1.1.86"/>
    </reaction>
</comment>
<dbReference type="InterPro" id="IPR008927">
    <property type="entry name" value="6-PGluconate_DH-like_C_sf"/>
</dbReference>
<dbReference type="GO" id="GO:0009099">
    <property type="term" value="P:L-valine biosynthetic process"/>
    <property type="evidence" value="ECO:0007669"/>
    <property type="project" value="UniProtKB-UniRule"/>
</dbReference>
<comment type="cofactor">
    <cofactor evidence="9">
        <name>Mg(2+)</name>
        <dbReference type="ChEBI" id="CHEBI:18420"/>
    </cofactor>
    <text evidence="9">Binds 2 magnesium ions per subunit.</text>
</comment>
<dbReference type="SUPFAM" id="SSF51735">
    <property type="entry name" value="NAD(P)-binding Rossmann-fold domains"/>
    <property type="match status" value="1"/>
</dbReference>
<dbReference type="HAMAP" id="MF_00435">
    <property type="entry name" value="IlvC"/>
    <property type="match status" value="1"/>
</dbReference>
<evidence type="ECO:0000256" key="2">
    <source>
        <dbReference type="ARBA" id="ARBA00004885"/>
    </source>
</evidence>
<dbReference type="InterPro" id="IPR000506">
    <property type="entry name" value="KARI_C"/>
</dbReference>
<organism evidence="11 12">
    <name type="scientific">Helicobacter heilmannii</name>
    <dbReference type="NCBI Taxonomy" id="35817"/>
    <lineage>
        <taxon>Bacteria</taxon>
        <taxon>Pseudomonadati</taxon>
        <taxon>Campylobacterota</taxon>
        <taxon>Epsilonproteobacteria</taxon>
        <taxon>Campylobacterales</taxon>
        <taxon>Helicobacteraceae</taxon>
        <taxon>Helicobacter</taxon>
    </lineage>
</organism>
<dbReference type="NCBIfam" id="TIGR00465">
    <property type="entry name" value="ilvC"/>
    <property type="match status" value="1"/>
</dbReference>
<dbReference type="PANTHER" id="PTHR21371">
    <property type="entry name" value="KETOL-ACID REDUCTOISOMERASE, MITOCHONDRIAL"/>
    <property type="match status" value="1"/>
</dbReference>
<comment type="pathway">
    <text evidence="2 9">Amino-acid biosynthesis; L-isoleucine biosynthesis; L-isoleucine from 2-oxobutanoate: step 2/4.</text>
</comment>
<keyword evidence="6 9" id="KW-0460">Magnesium</keyword>
<evidence type="ECO:0000256" key="7">
    <source>
        <dbReference type="ARBA" id="ARBA00023002"/>
    </source>
</evidence>
<dbReference type="SUPFAM" id="SSF48179">
    <property type="entry name" value="6-phosphogluconate dehydrogenase C-terminal domain-like"/>
    <property type="match status" value="1"/>
</dbReference>
<dbReference type="GO" id="GO:0050661">
    <property type="term" value="F:NADP binding"/>
    <property type="evidence" value="ECO:0007669"/>
    <property type="project" value="InterPro"/>
</dbReference>
<dbReference type="GO" id="GO:0004455">
    <property type="term" value="F:ketol-acid reductoisomerase activity"/>
    <property type="evidence" value="ECO:0007669"/>
    <property type="project" value="UniProtKB-UniRule"/>
</dbReference>
<feature type="binding site" evidence="9 10">
    <location>
        <position position="198"/>
    </location>
    <ligand>
        <name>Mg(2+)</name>
        <dbReference type="ChEBI" id="CHEBI:18420"/>
        <label>1</label>
    </ligand>
</feature>
<dbReference type="EMBL" id="CDMK01000002">
    <property type="protein sequence ID" value="CRI34912.1"/>
    <property type="molecule type" value="Genomic_DNA"/>
</dbReference>
<keyword evidence="7 9" id="KW-0560">Oxidoreductase</keyword>
<feature type="binding site" evidence="9 10">
    <location>
        <position position="234"/>
    </location>
    <ligand>
        <name>Mg(2+)</name>
        <dbReference type="ChEBI" id="CHEBI:18420"/>
        <label>2</label>
    </ligand>
</feature>
<feature type="binding site" evidence="9 10">
    <location>
        <position position="230"/>
    </location>
    <ligand>
        <name>Mg(2+)</name>
        <dbReference type="ChEBI" id="CHEBI:18420"/>
        <label>2</label>
    </ligand>
</feature>
<dbReference type="InterPro" id="IPR014359">
    <property type="entry name" value="KARI_prok"/>
</dbReference>
<dbReference type="PROSITE" id="PS51851">
    <property type="entry name" value="KARI_C"/>
    <property type="match status" value="1"/>
</dbReference>
<feature type="binding site" evidence="9">
    <location>
        <position position="53"/>
    </location>
    <ligand>
        <name>NADP(+)</name>
        <dbReference type="ChEBI" id="CHEBI:58349"/>
    </ligand>
</feature>
<keyword evidence="11" id="KW-0413">Isomerase</keyword>
<dbReference type="PIRSF" id="PIRSF000116">
    <property type="entry name" value="IlvC_gammaproteo"/>
    <property type="match status" value="1"/>
</dbReference>
<evidence type="ECO:0000256" key="6">
    <source>
        <dbReference type="ARBA" id="ARBA00022842"/>
    </source>
</evidence>
<evidence type="ECO:0000256" key="10">
    <source>
        <dbReference type="PROSITE-ProRule" id="PRU01198"/>
    </source>
</evidence>
<keyword evidence="4 9" id="KW-0028">Amino-acid biosynthesis</keyword>
<dbReference type="GO" id="GO:0016853">
    <property type="term" value="F:isomerase activity"/>
    <property type="evidence" value="ECO:0007669"/>
    <property type="project" value="UniProtKB-KW"/>
</dbReference>
<dbReference type="Pfam" id="PF07991">
    <property type="entry name" value="KARI_N"/>
    <property type="match status" value="1"/>
</dbReference>
<dbReference type="GO" id="GO:0005829">
    <property type="term" value="C:cytosol"/>
    <property type="evidence" value="ECO:0007669"/>
    <property type="project" value="TreeGrafter"/>
</dbReference>
<dbReference type="AlphaFoldDB" id="A0A0K2Y9R6"/>
<feature type="active site" evidence="9">
    <location>
        <position position="110"/>
    </location>
</feature>
<dbReference type="UniPathway" id="UPA00047">
    <property type="reaction ID" value="UER00056"/>
</dbReference>
<feature type="binding site" evidence="9 10">
    <location>
        <position position="255"/>
    </location>
    <ligand>
        <name>substrate</name>
    </ligand>
</feature>
<comment type="pathway">
    <text evidence="1 9">Amino-acid biosynthesis; L-valine biosynthesis; L-valine from pyruvate: step 2/4.</text>
</comment>
<keyword evidence="12" id="KW-1185">Reference proteome</keyword>
<dbReference type="Gene3D" id="6.10.240.10">
    <property type="match status" value="1"/>
</dbReference>
<evidence type="ECO:0000256" key="8">
    <source>
        <dbReference type="ARBA" id="ARBA00023304"/>
    </source>
</evidence>
<evidence type="ECO:0000256" key="4">
    <source>
        <dbReference type="ARBA" id="ARBA00022605"/>
    </source>
</evidence>
<accession>A0A0K2Y9R6</accession>
<dbReference type="RefSeq" id="WP_053825673.1">
    <property type="nucleotide sequence ID" value="NZ_AP026684.1"/>
</dbReference>
<dbReference type="EC" id="1.1.1.86" evidence="9"/>
<dbReference type="GO" id="GO:0000287">
    <property type="term" value="F:magnesium ion binding"/>
    <property type="evidence" value="ECO:0007669"/>
    <property type="project" value="UniProtKB-UniRule"/>
</dbReference>
<dbReference type="GeneID" id="76197418"/>
<comment type="catalytic activity">
    <reaction evidence="9">
        <text>(2R)-2,3-dihydroxy-3-methylbutanoate + NADP(+) = (2S)-2-acetolactate + NADPH + H(+)</text>
        <dbReference type="Rhea" id="RHEA:22068"/>
        <dbReference type="ChEBI" id="CHEBI:15378"/>
        <dbReference type="ChEBI" id="CHEBI:49072"/>
        <dbReference type="ChEBI" id="CHEBI:57783"/>
        <dbReference type="ChEBI" id="CHEBI:58349"/>
        <dbReference type="ChEBI" id="CHEBI:58476"/>
        <dbReference type="EC" id="1.1.1.86"/>
    </reaction>
</comment>
<dbReference type="InterPro" id="IPR013116">
    <property type="entry name" value="KARI_N"/>
</dbReference>
<comment type="function">
    <text evidence="9">Involved in the biosynthesis of branched-chain amino acids (BCAA). Catalyzes an alkyl-migration followed by a ketol-acid reduction of (S)-2-acetolactate (S2AL) to yield (R)-2,3-dihydroxy-isovalerate. In the isomerase reaction, S2AL is rearranged via a Mg-dependent methyl migration to produce 3-hydroxy-3-methyl-2-ketobutyrate (HMKB). In the reductase reaction, this 2-ketoacid undergoes a metal-dependent reduction by NADPH to yield (R)-2,3-dihydroxy-isovalerate.</text>
</comment>
<evidence type="ECO:0000313" key="12">
    <source>
        <dbReference type="Proteomes" id="UP000046090"/>
    </source>
</evidence>
<gene>
    <name evidence="9" type="primary">ilvC</name>
    <name evidence="11" type="ORF">HHE01_07130</name>
</gene>
<protein>
    <recommendedName>
        <fullName evidence="9">Ketol-acid reductoisomerase (NADP(+))</fullName>
        <shortName evidence="9">KARI</shortName>
        <ecNumber evidence="9">1.1.1.86</ecNumber>
    </recommendedName>
    <alternativeName>
        <fullName evidence="9">Acetohydroxy-acid isomeroreductase</fullName>
        <shortName evidence="9">AHIR</shortName>
    </alternativeName>
    <alternativeName>
        <fullName evidence="9">Alpha-keto-beta-hydroxylacyl reductoisomerase</fullName>
    </alternativeName>
</protein>
<dbReference type="UniPathway" id="UPA00049">
    <property type="reaction ID" value="UER00060"/>
</dbReference>
<dbReference type="Proteomes" id="UP000046090">
    <property type="component" value="Unassembled WGS sequence"/>
</dbReference>
<sequence length="330" mass="35958">MGDLPIYTDQDGDLETLLNQKVAILGYGAHGRAHALNLRDSGVAVQVGLYEGSPSIATAIKDGFKVCNLKKCVQECSTLVFLLPDEIHGDIYRQELAPYIQPGQTLIFAHGFSVCFGQIKAPEGVGLVLVSPKSTGYALRENYKEGWGVFALMGVQQDNSHNNAKEIALSYACALGCGRVGILETTFRDETHCDLFGEQAVLCGGVEHLLLSAFSTLVETGYPKEVAYFECVQELKVITDLIYAKGLVSMQEHISNTAEFGGLVSGGKVIDAGVKERMQGVLEKIQDGSFAKKFLEEKEQGYPQIHESRKALGAHPLEQVGAHLRQYLFK</sequence>
<evidence type="ECO:0000313" key="11">
    <source>
        <dbReference type="EMBL" id="CRI34912.1"/>
    </source>
</evidence>
<evidence type="ECO:0000256" key="1">
    <source>
        <dbReference type="ARBA" id="ARBA00004864"/>
    </source>
</evidence>
<comment type="caution">
    <text evidence="9">Lacks conserved residue(s) required for the propagation of feature annotation.</text>
</comment>
<dbReference type="PROSITE" id="PS51850">
    <property type="entry name" value="KARI_N"/>
    <property type="match status" value="1"/>
</dbReference>
<dbReference type="PANTHER" id="PTHR21371:SF1">
    <property type="entry name" value="KETOL-ACID REDUCTOISOMERASE, MITOCHONDRIAL"/>
    <property type="match status" value="1"/>
</dbReference>
<evidence type="ECO:0000256" key="3">
    <source>
        <dbReference type="ARBA" id="ARBA00010318"/>
    </source>
</evidence>
<feature type="binding site" evidence="9">
    <location>
        <position position="136"/>
    </location>
    <ligand>
        <name>NADP(+)</name>
        <dbReference type="ChEBI" id="CHEBI:58349"/>
    </ligand>
</feature>
<dbReference type="Pfam" id="PF01450">
    <property type="entry name" value="KARI_C"/>
    <property type="match status" value="1"/>
</dbReference>
<feature type="binding site" evidence="9">
    <location>
        <position position="55"/>
    </location>
    <ligand>
        <name>NADP(+)</name>
        <dbReference type="ChEBI" id="CHEBI:58349"/>
    </ligand>
</feature>
<name>A0A0K2Y9R6_HELHE</name>
<dbReference type="InterPro" id="IPR036291">
    <property type="entry name" value="NAD(P)-bd_dom_sf"/>
</dbReference>
<evidence type="ECO:0000256" key="9">
    <source>
        <dbReference type="HAMAP-Rule" id="MF_00435"/>
    </source>
</evidence>
<dbReference type="InterPro" id="IPR013023">
    <property type="entry name" value="KARI"/>
</dbReference>
<feature type="binding site" evidence="9 10">
    <location>
        <position position="194"/>
    </location>
    <ligand>
        <name>Mg(2+)</name>
        <dbReference type="ChEBI" id="CHEBI:18420"/>
        <label>2</label>
    </ligand>
</feature>
<keyword evidence="5 9" id="KW-0479">Metal-binding</keyword>
<evidence type="ECO:0000256" key="5">
    <source>
        <dbReference type="ARBA" id="ARBA00022723"/>
    </source>
</evidence>
<keyword evidence="9" id="KW-0521">NADP</keyword>
<reference evidence="12" key="1">
    <citation type="submission" date="2014-12" db="EMBL/GenBank/DDBJ databases">
        <authorList>
            <person name="Smet A."/>
        </authorList>
    </citation>
    <scope>NUCLEOTIDE SEQUENCE [LARGE SCALE GENOMIC DNA]</scope>
</reference>
<dbReference type="NCBIfam" id="NF004017">
    <property type="entry name" value="PRK05479.1"/>
    <property type="match status" value="1"/>
</dbReference>
<keyword evidence="8 9" id="KW-0100">Branched-chain amino acid biosynthesis</keyword>
<proteinExistence type="inferred from homology"/>